<dbReference type="InterPro" id="IPR036259">
    <property type="entry name" value="MFS_trans_sf"/>
</dbReference>
<dbReference type="InterPro" id="IPR050189">
    <property type="entry name" value="MFS_Efflux_Transporters"/>
</dbReference>
<evidence type="ECO:0000256" key="4">
    <source>
        <dbReference type="ARBA" id="ARBA00022475"/>
    </source>
</evidence>
<dbReference type="PANTHER" id="PTHR43124">
    <property type="entry name" value="PURINE EFFLUX PUMP PBUE"/>
    <property type="match status" value="1"/>
</dbReference>
<comment type="caution">
    <text evidence="8">Lacks conserved residue(s) required for the propagation of feature annotation.</text>
</comment>
<dbReference type="PROSITE" id="PS50850">
    <property type="entry name" value="MFS"/>
    <property type="match status" value="1"/>
</dbReference>
<protein>
    <recommendedName>
        <fullName evidence="8">Bcr/CflA family efflux transporter</fullName>
    </recommendedName>
</protein>
<keyword evidence="5 8" id="KW-0812">Transmembrane</keyword>
<reference evidence="10 11" key="1">
    <citation type="submission" date="2018-03" db="EMBL/GenBank/DDBJ databases">
        <title>Complete genome sequence of Thauera aromatica, a model organism for studying aromatic compound degradation under denitrifying conditions.</title>
        <authorList>
            <person name="Lo H.-Y."/>
            <person name="Goris T."/>
            <person name="Boll M."/>
            <person name="Mueller J.A."/>
        </authorList>
    </citation>
    <scope>NUCLEOTIDE SEQUENCE [LARGE SCALE GENOMIC DNA]</scope>
    <source>
        <strain evidence="10 11">K172</strain>
    </source>
</reference>
<dbReference type="InterPro" id="IPR004812">
    <property type="entry name" value="Efflux_drug-R_Bcr/CmlA"/>
</dbReference>
<gene>
    <name evidence="10" type="ORF">Tharo_3075</name>
</gene>
<feature type="transmembrane region" description="Helical" evidence="8">
    <location>
        <begin position="392"/>
        <end position="409"/>
    </location>
</feature>
<dbReference type="GO" id="GO:1990961">
    <property type="term" value="P:xenobiotic detoxification by transmembrane export across the plasma membrane"/>
    <property type="evidence" value="ECO:0007669"/>
    <property type="project" value="InterPro"/>
</dbReference>
<evidence type="ECO:0000259" key="9">
    <source>
        <dbReference type="PROSITE" id="PS50850"/>
    </source>
</evidence>
<evidence type="ECO:0000256" key="8">
    <source>
        <dbReference type="RuleBase" id="RU365088"/>
    </source>
</evidence>
<feature type="transmembrane region" description="Helical" evidence="8">
    <location>
        <begin position="33"/>
        <end position="53"/>
    </location>
</feature>
<evidence type="ECO:0000256" key="3">
    <source>
        <dbReference type="ARBA" id="ARBA00022448"/>
    </source>
</evidence>
<feature type="transmembrane region" description="Helical" evidence="8">
    <location>
        <begin position="185"/>
        <end position="205"/>
    </location>
</feature>
<comment type="subcellular location">
    <subcellularLocation>
        <location evidence="8">Cell inner membrane</location>
        <topology evidence="8">Multi-pass membrane protein</topology>
    </subcellularLocation>
    <subcellularLocation>
        <location evidence="1">Cell membrane</location>
        <topology evidence="1">Multi-pass membrane protein</topology>
    </subcellularLocation>
</comment>
<evidence type="ECO:0000256" key="6">
    <source>
        <dbReference type="ARBA" id="ARBA00022989"/>
    </source>
</evidence>
<feature type="domain" description="Major facilitator superfamily (MFS) profile" evidence="9">
    <location>
        <begin position="33"/>
        <end position="417"/>
    </location>
</feature>
<feature type="transmembrane region" description="Helical" evidence="8">
    <location>
        <begin position="273"/>
        <end position="291"/>
    </location>
</feature>
<feature type="transmembrane region" description="Helical" evidence="8">
    <location>
        <begin position="303"/>
        <end position="322"/>
    </location>
</feature>
<evidence type="ECO:0000256" key="5">
    <source>
        <dbReference type="ARBA" id="ARBA00022692"/>
    </source>
</evidence>
<feature type="transmembrane region" description="Helical" evidence="8">
    <location>
        <begin position="237"/>
        <end position="261"/>
    </location>
</feature>
<dbReference type="GO" id="GO:0005886">
    <property type="term" value="C:plasma membrane"/>
    <property type="evidence" value="ECO:0007669"/>
    <property type="project" value="UniProtKB-SubCell"/>
</dbReference>
<evidence type="ECO:0000256" key="1">
    <source>
        <dbReference type="ARBA" id="ARBA00004651"/>
    </source>
</evidence>
<sequence length="424" mass="43818">MNDARPRIPPPAPPPVVFGAAAALRGTAAPARLLWLITGFWMLQPLSTDLYLASLPTLAASFRVAPAAVQQTLSMFALGVAVSQLVSGPLADRFGRRPILLAGLLVYVAASLACALATHIDALIAARFAQAAGSCTVAVIARAVVRDAWPASEGAQVIARSTSVLAVALLLAPIVGAQLQASFGWRANFTLLTLAGAALALISAVRFAETMTQRPPAAIRPAALLHNYGALLRSRAFWAYALPGALSFGMVFVYICGASFALIDVLGVPTRHFGYLFALGVLGYLVGTQLCRRMLPHYGLSRTLRLGSTLGLAAGTTFAIGLALGLQHWATVVLAHFLVTLAHGINSPCAQSGAVAPFPEKAGTAAALLGSLTMLSAFLVTTLVGASYDGTLRPLATISALLALALFVAERVLAAAHPAEEAGS</sequence>
<dbReference type="InterPro" id="IPR005829">
    <property type="entry name" value="Sugar_transporter_CS"/>
</dbReference>
<comment type="similarity">
    <text evidence="2 8">Belongs to the major facilitator superfamily. Bcr/CmlA family.</text>
</comment>
<evidence type="ECO:0000256" key="2">
    <source>
        <dbReference type="ARBA" id="ARBA00006236"/>
    </source>
</evidence>
<keyword evidence="6 8" id="KW-1133">Transmembrane helix</keyword>
<dbReference type="KEGG" id="tak:Tharo_3075"/>
<dbReference type="NCBIfam" id="TIGR00710">
    <property type="entry name" value="efflux_Bcr_CflA"/>
    <property type="match status" value="1"/>
</dbReference>
<dbReference type="Pfam" id="PF07690">
    <property type="entry name" value="MFS_1"/>
    <property type="match status" value="1"/>
</dbReference>
<dbReference type="GO" id="GO:0042910">
    <property type="term" value="F:xenobiotic transmembrane transporter activity"/>
    <property type="evidence" value="ECO:0007669"/>
    <property type="project" value="InterPro"/>
</dbReference>
<dbReference type="OrthoDB" id="9814303at2"/>
<dbReference type="PANTHER" id="PTHR43124:SF3">
    <property type="entry name" value="CHLORAMPHENICOL EFFLUX PUMP RV0191"/>
    <property type="match status" value="1"/>
</dbReference>
<dbReference type="InterPro" id="IPR011701">
    <property type="entry name" value="MFS"/>
</dbReference>
<dbReference type="PROSITE" id="PS00216">
    <property type="entry name" value="SUGAR_TRANSPORT_1"/>
    <property type="match status" value="1"/>
</dbReference>
<feature type="transmembrane region" description="Helical" evidence="8">
    <location>
        <begin position="124"/>
        <end position="145"/>
    </location>
</feature>
<keyword evidence="7 8" id="KW-0472">Membrane</keyword>
<evidence type="ECO:0000256" key="7">
    <source>
        <dbReference type="ARBA" id="ARBA00023136"/>
    </source>
</evidence>
<dbReference type="CDD" id="cd17320">
    <property type="entry name" value="MFS_MdfA_MDR_like"/>
    <property type="match status" value="1"/>
</dbReference>
<evidence type="ECO:0000313" key="10">
    <source>
        <dbReference type="EMBL" id="AVR89956.1"/>
    </source>
</evidence>
<dbReference type="InterPro" id="IPR020846">
    <property type="entry name" value="MFS_dom"/>
</dbReference>
<feature type="transmembrane region" description="Helical" evidence="8">
    <location>
        <begin position="157"/>
        <end position="179"/>
    </location>
</feature>
<evidence type="ECO:0000313" key="11">
    <source>
        <dbReference type="Proteomes" id="UP000241885"/>
    </source>
</evidence>
<keyword evidence="3 8" id="KW-0813">Transport</keyword>
<name>A0A2R4BRI1_THAAR</name>
<keyword evidence="4" id="KW-1003">Cell membrane</keyword>
<accession>A0A2R4BRI1</accession>
<feature type="transmembrane region" description="Helical" evidence="8">
    <location>
        <begin position="73"/>
        <end position="91"/>
    </location>
</feature>
<dbReference type="AlphaFoldDB" id="A0A2R4BRI1"/>
<keyword evidence="8" id="KW-0997">Cell inner membrane</keyword>
<dbReference type="EMBL" id="CP028339">
    <property type="protein sequence ID" value="AVR89956.1"/>
    <property type="molecule type" value="Genomic_DNA"/>
</dbReference>
<feature type="transmembrane region" description="Helical" evidence="8">
    <location>
        <begin position="366"/>
        <end position="386"/>
    </location>
</feature>
<dbReference type="RefSeq" id="WP_107221985.1">
    <property type="nucleotide sequence ID" value="NZ_CP028339.1"/>
</dbReference>
<proteinExistence type="inferred from homology"/>
<organism evidence="10 11">
    <name type="scientific">Thauera aromatica K172</name>
    <dbReference type="NCBI Taxonomy" id="44139"/>
    <lineage>
        <taxon>Bacteria</taxon>
        <taxon>Pseudomonadati</taxon>
        <taxon>Pseudomonadota</taxon>
        <taxon>Betaproteobacteria</taxon>
        <taxon>Rhodocyclales</taxon>
        <taxon>Zoogloeaceae</taxon>
        <taxon>Thauera</taxon>
    </lineage>
</organism>
<dbReference type="Proteomes" id="UP000241885">
    <property type="component" value="Chromosome"/>
</dbReference>
<keyword evidence="11" id="KW-1185">Reference proteome</keyword>
<dbReference type="Gene3D" id="1.20.1720.10">
    <property type="entry name" value="Multidrug resistance protein D"/>
    <property type="match status" value="1"/>
</dbReference>
<feature type="transmembrane region" description="Helical" evidence="8">
    <location>
        <begin position="98"/>
        <end position="118"/>
    </location>
</feature>
<dbReference type="SUPFAM" id="SSF103473">
    <property type="entry name" value="MFS general substrate transporter"/>
    <property type="match status" value="1"/>
</dbReference>